<dbReference type="InterPro" id="IPR051781">
    <property type="entry name" value="Metallo-dep_Hydrolase"/>
</dbReference>
<sequence length="482" mass="53630">MKKVLKFIGIAVGILLLIGLTSYFFWFHNTEEHILKLQASEVYSPEKGNSYLITNANIIDVEAGIVLKNKNLIIQDGVFKLIFEGQVTDSLKTKYEIVDAKNRYLMPGMIDMHTHLNSGGLLPPDESTRPMALEQFARYGVSTIFTLGGHGFNEETTTELKEKQRKHKIVAPMILATGSILTAPGGYPIPFVSGMTGLSEDEIDLDEQGIFTITDETDLDAIFSKKKKLGLNGVKVMVESGLGGASEEPRLSNKLTGKIVQKASQYNLPVFAHVTRIADLQDAVNAGVDVIVHTVEDELLTGAEPFLEKMIRDSIFYTPTLSVAYIFQYVGSAEILEDPFMMQYSSERTNRSLENWPVRQMMVSSYGIDLDLHKENNIKNFTAMYKAGVNVLMGSDARNPSIIPGYSAHKELQFMSEAGMSNAEVLRSATIAPARFLKLENKIGSINEGKIANFLMLDKNPLDDVKNSRTIYKVMLEGYWIE</sequence>
<dbReference type="InterPro" id="IPR006680">
    <property type="entry name" value="Amidohydro-rel"/>
</dbReference>
<evidence type="ECO:0000259" key="2">
    <source>
        <dbReference type="Pfam" id="PF01979"/>
    </source>
</evidence>
<dbReference type="GO" id="GO:0016810">
    <property type="term" value="F:hydrolase activity, acting on carbon-nitrogen (but not peptide) bonds"/>
    <property type="evidence" value="ECO:0007669"/>
    <property type="project" value="InterPro"/>
</dbReference>
<dbReference type="InterPro" id="IPR032466">
    <property type="entry name" value="Metal_Hydrolase"/>
</dbReference>
<dbReference type="AlphaFoldDB" id="A0A5C6ZM07"/>
<accession>A0A5C6ZM07</accession>
<keyword evidence="1" id="KW-0812">Transmembrane</keyword>
<dbReference type="PANTHER" id="PTHR43135:SF3">
    <property type="entry name" value="ALPHA-D-RIBOSE 1-METHYLPHOSPHONATE 5-TRIPHOSPHATE DIPHOSPHATASE"/>
    <property type="match status" value="1"/>
</dbReference>
<dbReference type="PANTHER" id="PTHR43135">
    <property type="entry name" value="ALPHA-D-RIBOSE 1-METHYLPHOSPHONATE 5-TRIPHOSPHATE DIPHOSPHATASE"/>
    <property type="match status" value="1"/>
</dbReference>
<evidence type="ECO:0000313" key="4">
    <source>
        <dbReference type="Proteomes" id="UP000321578"/>
    </source>
</evidence>
<protein>
    <submittedName>
        <fullName evidence="3">Amidohydrolase family protein</fullName>
    </submittedName>
</protein>
<dbReference type="OrthoDB" id="9797498at2"/>
<dbReference type="Pfam" id="PF01979">
    <property type="entry name" value="Amidohydro_1"/>
    <property type="match status" value="1"/>
</dbReference>
<dbReference type="Gene3D" id="2.30.40.10">
    <property type="entry name" value="Urease, subunit C, domain 1"/>
    <property type="match status" value="1"/>
</dbReference>
<dbReference type="InterPro" id="IPR011059">
    <property type="entry name" value="Metal-dep_hydrolase_composite"/>
</dbReference>
<dbReference type="Proteomes" id="UP000321578">
    <property type="component" value="Unassembled WGS sequence"/>
</dbReference>
<dbReference type="EMBL" id="VORO01000002">
    <property type="protein sequence ID" value="TXD90832.1"/>
    <property type="molecule type" value="Genomic_DNA"/>
</dbReference>
<keyword evidence="1" id="KW-1133">Transmembrane helix</keyword>
<evidence type="ECO:0000313" key="3">
    <source>
        <dbReference type="EMBL" id="TXD90832.1"/>
    </source>
</evidence>
<dbReference type="SUPFAM" id="SSF51338">
    <property type="entry name" value="Composite domain of metallo-dependent hydrolases"/>
    <property type="match status" value="1"/>
</dbReference>
<evidence type="ECO:0000256" key="1">
    <source>
        <dbReference type="SAM" id="Phobius"/>
    </source>
</evidence>
<feature type="domain" description="Amidohydrolase-related" evidence="2">
    <location>
        <begin position="104"/>
        <end position="479"/>
    </location>
</feature>
<dbReference type="SUPFAM" id="SSF51556">
    <property type="entry name" value="Metallo-dependent hydrolases"/>
    <property type="match status" value="1"/>
</dbReference>
<gene>
    <name evidence="3" type="ORF">ESY86_02410</name>
</gene>
<feature type="transmembrane region" description="Helical" evidence="1">
    <location>
        <begin position="7"/>
        <end position="26"/>
    </location>
</feature>
<organism evidence="3 4">
    <name type="scientific">Subsaximicrobium wynnwilliamsii</name>
    <dbReference type="NCBI Taxonomy" id="291179"/>
    <lineage>
        <taxon>Bacteria</taxon>
        <taxon>Pseudomonadati</taxon>
        <taxon>Bacteroidota</taxon>
        <taxon>Flavobacteriia</taxon>
        <taxon>Flavobacteriales</taxon>
        <taxon>Flavobacteriaceae</taxon>
        <taxon>Subsaximicrobium</taxon>
    </lineage>
</organism>
<dbReference type="Gene3D" id="3.20.20.140">
    <property type="entry name" value="Metal-dependent hydrolases"/>
    <property type="match status" value="1"/>
</dbReference>
<keyword evidence="1" id="KW-0472">Membrane</keyword>
<keyword evidence="3" id="KW-0378">Hydrolase</keyword>
<dbReference type="RefSeq" id="WP_147084934.1">
    <property type="nucleotide sequence ID" value="NZ_VORM01000001.1"/>
</dbReference>
<comment type="caution">
    <text evidence="3">The sequence shown here is derived from an EMBL/GenBank/DDBJ whole genome shotgun (WGS) entry which is preliminary data.</text>
</comment>
<reference evidence="3 4" key="1">
    <citation type="submission" date="2019-08" db="EMBL/GenBank/DDBJ databases">
        <title>Genomes of Subsaximicrobium wynnwilliamsii strains.</title>
        <authorList>
            <person name="Bowman J.P."/>
        </authorList>
    </citation>
    <scope>NUCLEOTIDE SEQUENCE [LARGE SCALE GENOMIC DNA]</scope>
    <source>
        <strain evidence="3 4">2-80-2</strain>
    </source>
</reference>
<proteinExistence type="predicted"/>
<keyword evidence="4" id="KW-1185">Reference proteome</keyword>
<name>A0A5C6ZM07_9FLAO</name>